<keyword evidence="1 6" id="KW-0645">Protease</keyword>
<feature type="domain" description="Peptidase M48" evidence="8">
    <location>
        <begin position="153"/>
        <end position="330"/>
    </location>
</feature>
<dbReference type="Gene3D" id="3.30.2010.10">
    <property type="entry name" value="Metalloproteases ('zincins'), catalytic domain"/>
    <property type="match status" value="1"/>
</dbReference>
<dbReference type="KEGG" id="cmav:ABHF33_11620"/>
<accession>A0AAU7F6S9</accession>
<evidence type="ECO:0000256" key="4">
    <source>
        <dbReference type="ARBA" id="ARBA00022833"/>
    </source>
</evidence>
<evidence type="ECO:0000256" key="5">
    <source>
        <dbReference type="ARBA" id="ARBA00023049"/>
    </source>
</evidence>
<keyword evidence="7" id="KW-1133">Transmembrane helix</keyword>
<feature type="domain" description="DUF7092" evidence="9">
    <location>
        <begin position="2"/>
        <end position="78"/>
    </location>
</feature>
<feature type="transmembrane region" description="Helical" evidence="7">
    <location>
        <begin position="90"/>
        <end position="109"/>
    </location>
</feature>
<gene>
    <name evidence="10" type="ORF">ABHF33_11620</name>
</gene>
<dbReference type="GO" id="GO:0004222">
    <property type="term" value="F:metalloendopeptidase activity"/>
    <property type="evidence" value="ECO:0007669"/>
    <property type="project" value="InterPro"/>
</dbReference>
<keyword evidence="7" id="KW-0472">Membrane</keyword>
<dbReference type="PANTHER" id="PTHR22726:SF1">
    <property type="entry name" value="METALLOENDOPEPTIDASE OMA1, MITOCHONDRIAL"/>
    <property type="match status" value="1"/>
</dbReference>
<keyword evidence="2" id="KW-0479">Metal-binding</keyword>
<dbReference type="GO" id="GO:0016020">
    <property type="term" value="C:membrane"/>
    <property type="evidence" value="ECO:0007669"/>
    <property type="project" value="TreeGrafter"/>
</dbReference>
<name>A0AAU7F6S9_9NEIS</name>
<dbReference type="CDD" id="cd07332">
    <property type="entry name" value="M48C_Oma1_like"/>
    <property type="match status" value="1"/>
</dbReference>
<reference evidence="10" key="1">
    <citation type="submission" date="2024-05" db="EMBL/GenBank/DDBJ databases">
        <authorList>
            <person name="Yang L."/>
            <person name="Pan L."/>
        </authorList>
    </citation>
    <scope>NUCLEOTIDE SEQUENCE</scope>
    <source>
        <strain evidence="10">FCG-7</strain>
    </source>
</reference>
<keyword evidence="7" id="KW-0812">Transmembrane</keyword>
<dbReference type="PANTHER" id="PTHR22726">
    <property type="entry name" value="METALLOENDOPEPTIDASE OMA1"/>
    <property type="match status" value="1"/>
</dbReference>
<evidence type="ECO:0000259" key="9">
    <source>
        <dbReference type="Pfam" id="PF23368"/>
    </source>
</evidence>
<keyword evidence="5 6" id="KW-0482">Metalloprotease</keyword>
<evidence type="ECO:0000313" key="10">
    <source>
        <dbReference type="EMBL" id="XBL99709.1"/>
    </source>
</evidence>
<keyword evidence="3 6" id="KW-0378">Hydrolase</keyword>
<evidence type="ECO:0000256" key="2">
    <source>
        <dbReference type="ARBA" id="ARBA00022723"/>
    </source>
</evidence>
<dbReference type="GO" id="GO:0051603">
    <property type="term" value="P:proteolysis involved in protein catabolic process"/>
    <property type="evidence" value="ECO:0007669"/>
    <property type="project" value="TreeGrafter"/>
</dbReference>
<proteinExistence type="inferred from homology"/>
<keyword evidence="4 6" id="KW-0862">Zinc</keyword>
<evidence type="ECO:0000256" key="6">
    <source>
        <dbReference type="RuleBase" id="RU003983"/>
    </source>
</evidence>
<comment type="similarity">
    <text evidence="6">Belongs to the peptidase M48 family.</text>
</comment>
<dbReference type="InterPro" id="IPR055518">
    <property type="entry name" value="DUF7092"/>
</dbReference>
<dbReference type="InterPro" id="IPR001915">
    <property type="entry name" value="Peptidase_M48"/>
</dbReference>
<evidence type="ECO:0000259" key="8">
    <source>
        <dbReference type="Pfam" id="PF01435"/>
    </source>
</evidence>
<evidence type="ECO:0000256" key="1">
    <source>
        <dbReference type="ARBA" id="ARBA00022670"/>
    </source>
</evidence>
<evidence type="ECO:0000256" key="3">
    <source>
        <dbReference type="ARBA" id="ARBA00022801"/>
    </source>
</evidence>
<dbReference type="RefSeq" id="WP_348944115.1">
    <property type="nucleotide sequence ID" value="NZ_CP157355.1"/>
</dbReference>
<dbReference type="GO" id="GO:0046872">
    <property type="term" value="F:metal ion binding"/>
    <property type="evidence" value="ECO:0007669"/>
    <property type="project" value="UniProtKB-KW"/>
</dbReference>
<dbReference type="Pfam" id="PF01435">
    <property type="entry name" value="Peptidase_M48"/>
    <property type="match status" value="1"/>
</dbReference>
<dbReference type="AlphaFoldDB" id="A0AAU7F6S9"/>
<dbReference type="Pfam" id="PF23368">
    <property type="entry name" value="DUF7092"/>
    <property type="match status" value="1"/>
</dbReference>
<evidence type="ECO:0000256" key="7">
    <source>
        <dbReference type="SAM" id="Phobius"/>
    </source>
</evidence>
<comment type="cofactor">
    <cofactor evidence="6">
        <name>Zn(2+)</name>
        <dbReference type="ChEBI" id="CHEBI:29105"/>
    </cofactor>
    <text evidence="6">Binds 1 zinc ion per subunit.</text>
</comment>
<protein>
    <submittedName>
        <fullName evidence="10">M48 family metallopeptidase</fullName>
    </submittedName>
</protein>
<dbReference type="EMBL" id="CP157355">
    <property type="protein sequence ID" value="XBL99709.1"/>
    <property type="molecule type" value="Genomic_DNA"/>
</dbReference>
<dbReference type="InterPro" id="IPR051156">
    <property type="entry name" value="Mito/Outer_Membr_Metalloprot"/>
</dbReference>
<organism evidence="10">
    <name type="scientific">Chitinibacter mangrovi</name>
    <dbReference type="NCBI Taxonomy" id="3153927"/>
    <lineage>
        <taxon>Bacteria</taxon>
        <taxon>Pseudomonadati</taxon>
        <taxon>Pseudomonadota</taxon>
        <taxon>Betaproteobacteria</taxon>
        <taxon>Neisseriales</taxon>
        <taxon>Chitinibacteraceae</taxon>
        <taxon>Chitinibacter</taxon>
    </lineage>
</organism>
<sequence length="333" mass="35838">MMLVASYLDGHSSALHRVQLQRIDDCLLIVGEGWTREVAIADCELEAALGSLPSRVVFPDGATLECGDQSALAALLGQARNGLALLESRWRYAVVALLGIVLAAIAFYWQGMPLMAQLAARLTPVQLEVMLGQSTLQTLPKLGIELEASQIAPERQQRLRQRFQAYTAGSEFVYQLHFHAMPEIGANAFALPGGTIVVTDGLASLLNDDELMAVLLHEMGHVQLQHGLRNIYQSTGIVLVASVILGDAPGAMGNLAATGAMLVQLGYSRQFERDADIFAAERLRETGQSPALLADALQKLSASVKDALDVPELLATHPATQERLKALRSAANR</sequence>